<gene>
    <name evidence="2" type="ORF">CKAN_02184200</name>
</gene>
<dbReference type="GO" id="GO:0006952">
    <property type="term" value="P:defense response"/>
    <property type="evidence" value="ECO:0007669"/>
    <property type="project" value="InterPro"/>
</dbReference>
<evidence type="ECO:0000313" key="2">
    <source>
        <dbReference type="EMBL" id="RWR92624.1"/>
    </source>
</evidence>
<sequence>MEDLVLALLPWGDRFFQGHSSGFHGMGGVGKTTLAKALYNKLVSQFEHRSFISNVREASMQPNGLVFLQRKLLGDLSLGRHLA</sequence>
<dbReference type="InterPro" id="IPR044974">
    <property type="entry name" value="Disease_R_plants"/>
</dbReference>
<reference evidence="2 3" key="1">
    <citation type="journal article" date="2019" name="Nat. Plants">
        <title>Stout camphor tree genome fills gaps in understanding of flowering plant genome evolution.</title>
        <authorList>
            <person name="Chaw S.M."/>
            <person name="Liu Y.C."/>
            <person name="Wu Y.W."/>
            <person name="Wang H.Y."/>
            <person name="Lin C.I."/>
            <person name="Wu C.S."/>
            <person name="Ke H.M."/>
            <person name="Chang L.Y."/>
            <person name="Hsu C.Y."/>
            <person name="Yang H.T."/>
            <person name="Sudianto E."/>
            <person name="Hsu M.H."/>
            <person name="Wu K.P."/>
            <person name="Wang L.N."/>
            <person name="Leebens-Mack J.H."/>
            <person name="Tsai I.J."/>
        </authorList>
    </citation>
    <scope>NUCLEOTIDE SEQUENCE [LARGE SCALE GENOMIC DNA]</scope>
    <source>
        <strain evidence="3">cv. Chaw 1501</strain>
        <tissue evidence="2">Young leaves</tissue>
    </source>
</reference>
<comment type="caution">
    <text evidence="2">The sequence shown here is derived from an EMBL/GenBank/DDBJ whole genome shotgun (WGS) entry which is preliminary data.</text>
</comment>
<dbReference type="AlphaFoldDB" id="A0A443PPB2"/>
<feature type="domain" description="NB-ARC" evidence="1">
    <location>
        <begin position="22"/>
        <end position="58"/>
    </location>
</feature>
<dbReference type="InterPro" id="IPR002182">
    <property type="entry name" value="NB-ARC"/>
</dbReference>
<organism evidence="2 3">
    <name type="scientific">Cinnamomum micranthum f. kanehirae</name>
    <dbReference type="NCBI Taxonomy" id="337451"/>
    <lineage>
        <taxon>Eukaryota</taxon>
        <taxon>Viridiplantae</taxon>
        <taxon>Streptophyta</taxon>
        <taxon>Embryophyta</taxon>
        <taxon>Tracheophyta</taxon>
        <taxon>Spermatophyta</taxon>
        <taxon>Magnoliopsida</taxon>
        <taxon>Magnoliidae</taxon>
        <taxon>Laurales</taxon>
        <taxon>Lauraceae</taxon>
        <taxon>Cinnamomum</taxon>
    </lineage>
</organism>
<dbReference type="PANTHER" id="PTHR11017:SF385">
    <property type="entry name" value="DISEASE RESISTANCE PROTEIN (TIR-NBS-LRR CLASS)-RELATED"/>
    <property type="match status" value="1"/>
</dbReference>
<dbReference type="STRING" id="337451.A0A443PPB2"/>
<evidence type="ECO:0000259" key="1">
    <source>
        <dbReference type="Pfam" id="PF00931"/>
    </source>
</evidence>
<dbReference type="SUPFAM" id="SSF52540">
    <property type="entry name" value="P-loop containing nucleoside triphosphate hydrolases"/>
    <property type="match status" value="1"/>
</dbReference>
<dbReference type="EMBL" id="QPKB01000009">
    <property type="protein sequence ID" value="RWR92624.1"/>
    <property type="molecule type" value="Genomic_DNA"/>
</dbReference>
<evidence type="ECO:0000313" key="3">
    <source>
        <dbReference type="Proteomes" id="UP000283530"/>
    </source>
</evidence>
<dbReference type="PANTHER" id="PTHR11017">
    <property type="entry name" value="LEUCINE-RICH REPEAT-CONTAINING PROTEIN"/>
    <property type="match status" value="1"/>
</dbReference>
<dbReference type="GO" id="GO:0043531">
    <property type="term" value="F:ADP binding"/>
    <property type="evidence" value="ECO:0007669"/>
    <property type="project" value="InterPro"/>
</dbReference>
<dbReference type="InterPro" id="IPR027417">
    <property type="entry name" value="P-loop_NTPase"/>
</dbReference>
<keyword evidence="3" id="KW-1185">Reference proteome</keyword>
<dbReference type="Gene3D" id="3.40.50.300">
    <property type="entry name" value="P-loop containing nucleotide triphosphate hydrolases"/>
    <property type="match status" value="1"/>
</dbReference>
<dbReference type="Pfam" id="PF00931">
    <property type="entry name" value="NB-ARC"/>
    <property type="match status" value="1"/>
</dbReference>
<name>A0A443PPB2_9MAGN</name>
<protein>
    <submittedName>
        <fullName evidence="2">Disease resistance protein TAO1-like protein isoform X2</fullName>
    </submittedName>
</protein>
<dbReference type="OrthoDB" id="1306028at2759"/>
<dbReference type="Proteomes" id="UP000283530">
    <property type="component" value="Unassembled WGS sequence"/>
</dbReference>
<proteinExistence type="predicted"/>
<accession>A0A443PPB2</accession>